<sequence>MGFLGLIVMLSLIFASDILHVQARWLLAEAPKPTQEENGRAAENGKVTMKEQSTKAKMELGEMKNVPPIPEIPLTPQTSGNLPLPFTPSLPIPQIPYTPQIPGNIPFLPPPFPIPQIPFTPPLEIPNFPPLPPFPFPSIPNFPPFPPFNIPNNPFFSPPPA</sequence>
<organism evidence="2 3">
    <name type="scientific">Rosa chinensis</name>
    <name type="common">China rose</name>
    <dbReference type="NCBI Taxonomy" id="74649"/>
    <lineage>
        <taxon>Eukaryota</taxon>
        <taxon>Viridiplantae</taxon>
        <taxon>Streptophyta</taxon>
        <taxon>Embryophyta</taxon>
        <taxon>Tracheophyta</taxon>
        <taxon>Spermatophyta</taxon>
        <taxon>Magnoliopsida</taxon>
        <taxon>eudicotyledons</taxon>
        <taxon>Gunneridae</taxon>
        <taxon>Pentapetalae</taxon>
        <taxon>rosids</taxon>
        <taxon>fabids</taxon>
        <taxon>Rosales</taxon>
        <taxon>Rosaceae</taxon>
        <taxon>Rosoideae</taxon>
        <taxon>Rosoideae incertae sedis</taxon>
        <taxon>Rosa</taxon>
    </lineage>
</organism>
<keyword evidence="1" id="KW-0732">Signal</keyword>
<keyword evidence="3" id="KW-1185">Reference proteome</keyword>
<feature type="chain" id="PRO_5015110200" description="Leguminosin group485 secreted peptide" evidence="1">
    <location>
        <begin position="24"/>
        <end position="161"/>
    </location>
</feature>
<dbReference type="Proteomes" id="UP000238479">
    <property type="component" value="Chromosome 5"/>
</dbReference>
<feature type="signal peptide" evidence="1">
    <location>
        <begin position="1"/>
        <end position="23"/>
    </location>
</feature>
<dbReference type="AlphaFoldDB" id="A0A2P6Q6T2"/>
<dbReference type="EMBL" id="PDCK01000043">
    <property type="protein sequence ID" value="PRQ29869.1"/>
    <property type="molecule type" value="Genomic_DNA"/>
</dbReference>
<evidence type="ECO:0000313" key="3">
    <source>
        <dbReference type="Proteomes" id="UP000238479"/>
    </source>
</evidence>
<dbReference type="Gramene" id="PRQ29869">
    <property type="protein sequence ID" value="PRQ29869"/>
    <property type="gene ID" value="RchiOBHm_Chr5g0018481"/>
</dbReference>
<protein>
    <recommendedName>
        <fullName evidence="4">Leguminosin group485 secreted peptide</fullName>
    </recommendedName>
</protein>
<evidence type="ECO:0008006" key="4">
    <source>
        <dbReference type="Google" id="ProtNLM"/>
    </source>
</evidence>
<evidence type="ECO:0000313" key="2">
    <source>
        <dbReference type="EMBL" id="PRQ29869.1"/>
    </source>
</evidence>
<name>A0A2P6Q6T2_ROSCH</name>
<comment type="caution">
    <text evidence="2">The sequence shown here is derived from an EMBL/GenBank/DDBJ whole genome shotgun (WGS) entry which is preliminary data.</text>
</comment>
<accession>A0A2P6Q6T2</accession>
<gene>
    <name evidence="2" type="ORF">RchiOBHm_Chr5g0018481</name>
</gene>
<reference evidence="2 3" key="1">
    <citation type="journal article" date="2018" name="Nat. Genet.">
        <title>The Rosa genome provides new insights in the design of modern roses.</title>
        <authorList>
            <person name="Bendahmane M."/>
        </authorList>
    </citation>
    <scope>NUCLEOTIDE SEQUENCE [LARGE SCALE GENOMIC DNA]</scope>
    <source>
        <strain evidence="3">cv. Old Blush</strain>
    </source>
</reference>
<evidence type="ECO:0000256" key="1">
    <source>
        <dbReference type="SAM" id="SignalP"/>
    </source>
</evidence>
<dbReference type="STRING" id="74649.A0A2P6Q6T2"/>
<dbReference type="OMA" id="YFREMKN"/>
<proteinExistence type="predicted"/>